<reference evidence="2" key="1">
    <citation type="submission" date="2017-02" db="EMBL/GenBank/DDBJ databases">
        <title>Complete genome sequence of two Escherichia coli phages, vB_EcoM_ ESCO5 and vB_EcoM_ESCO13, which are related to phAPEC8.</title>
        <authorList>
            <person name="Trotereau A."/>
            <person name="Gonnet M."/>
            <person name="Viardot A."/>
            <person name="Lalmanach A.-C."/>
            <person name="Guabiraba R."/>
            <person name="Chanteloup N."/>
            <person name="Schouler C."/>
        </authorList>
    </citation>
    <scope>NUCLEOTIDE SEQUENCE [LARGE SCALE GENOMIC DNA]</scope>
</reference>
<name>A0A1D7XFK9_9CAUD</name>
<dbReference type="InterPro" id="IPR055671">
    <property type="entry name" value="DUF7247"/>
</dbReference>
<gene>
    <name evidence="2" type="ORF">ESCO13_00248</name>
</gene>
<evidence type="ECO:0000313" key="2">
    <source>
        <dbReference type="EMBL" id="AOQ27355.1"/>
    </source>
</evidence>
<evidence type="ECO:0000313" key="3">
    <source>
        <dbReference type="Proteomes" id="UP000225358"/>
    </source>
</evidence>
<organism evidence="2 3">
    <name type="scientific">Escherichia phage ESCO13</name>
    <dbReference type="NCBI Taxonomy" id="1881104"/>
    <lineage>
        <taxon>Viruses</taxon>
        <taxon>Duplodnaviria</taxon>
        <taxon>Heunggongvirae</taxon>
        <taxon>Uroviricota</taxon>
        <taxon>Caudoviricetes</taxon>
        <taxon>Stephanstirmvirinae</taxon>
        <taxon>Phapecoctavirus</taxon>
        <taxon>Phapecoctavirus ESCO13</taxon>
    </lineage>
</organism>
<dbReference type="Pfam" id="PF23905">
    <property type="entry name" value="DUF7247"/>
    <property type="match status" value="1"/>
</dbReference>
<evidence type="ECO:0000259" key="1">
    <source>
        <dbReference type="Pfam" id="PF23905"/>
    </source>
</evidence>
<proteinExistence type="predicted"/>
<dbReference type="Proteomes" id="UP000225358">
    <property type="component" value="Segment"/>
</dbReference>
<feature type="domain" description="DUF7247" evidence="1">
    <location>
        <begin position="4"/>
        <end position="103"/>
    </location>
</feature>
<protein>
    <recommendedName>
        <fullName evidence="1">DUF7247 domain-containing protein</fullName>
    </recommendedName>
</protein>
<dbReference type="EMBL" id="KX552041">
    <property type="protein sequence ID" value="AOQ27355.1"/>
    <property type="molecule type" value="Genomic_DNA"/>
</dbReference>
<accession>A0A1D7XFK9</accession>
<sequence>MSNSLFSVSIAPRVNIRCQFVTLPGVTHITLEYDPRSRDNPITGKIDCAYGDFVMDHQTLLCCVQRLQAGSLYIFKKTVFQEIAQAVESGMETLNVMIEAANQKEVL</sequence>
<keyword evidence="3" id="KW-1185">Reference proteome</keyword>